<evidence type="ECO:0000313" key="1">
    <source>
        <dbReference type="EMBL" id="CAD8200271.1"/>
    </source>
</evidence>
<proteinExistence type="predicted"/>
<accession>A0A8S1XGW7</accession>
<keyword evidence="2" id="KW-1185">Reference proteome</keyword>
<evidence type="ECO:0000313" key="2">
    <source>
        <dbReference type="Proteomes" id="UP000683925"/>
    </source>
</evidence>
<sequence length="68" mass="8348">MLIMYNTRVQNFEIKKKKIKKQLEKESLEIVKNQQYCIDQQRVYKERANLIDKLNDQLKEDQSCQKKE</sequence>
<dbReference type="AlphaFoldDB" id="A0A8S1XGW7"/>
<dbReference type="Proteomes" id="UP000683925">
    <property type="component" value="Unassembled WGS sequence"/>
</dbReference>
<dbReference type="EMBL" id="CAJJDP010000121">
    <property type="protein sequence ID" value="CAD8200271.1"/>
    <property type="molecule type" value="Genomic_DNA"/>
</dbReference>
<organism evidence="1 2">
    <name type="scientific">Paramecium octaurelia</name>
    <dbReference type="NCBI Taxonomy" id="43137"/>
    <lineage>
        <taxon>Eukaryota</taxon>
        <taxon>Sar</taxon>
        <taxon>Alveolata</taxon>
        <taxon>Ciliophora</taxon>
        <taxon>Intramacronucleata</taxon>
        <taxon>Oligohymenophorea</taxon>
        <taxon>Peniculida</taxon>
        <taxon>Parameciidae</taxon>
        <taxon>Paramecium</taxon>
    </lineage>
</organism>
<protein>
    <submittedName>
        <fullName evidence="1">Uncharacterized protein</fullName>
    </submittedName>
</protein>
<comment type="caution">
    <text evidence="1">The sequence shown here is derived from an EMBL/GenBank/DDBJ whole genome shotgun (WGS) entry which is preliminary data.</text>
</comment>
<reference evidence="1" key="1">
    <citation type="submission" date="2021-01" db="EMBL/GenBank/DDBJ databases">
        <authorList>
            <consortium name="Genoscope - CEA"/>
            <person name="William W."/>
        </authorList>
    </citation>
    <scope>NUCLEOTIDE SEQUENCE</scope>
</reference>
<name>A0A8S1XGW7_PAROT</name>
<gene>
    <name evidence="1" type="ORF">POCTA_138.1.T1210146</name>
</gene>